<keyword evidence="3" id="KW-1185">Reference proteome</keyword>
<dbReference type="EMBL" id="PHWZ01000049">
    <property type="protein sequence ID" value="TEY78366.1"/>
    <property type="molecule type" value="Genomic_DNA"/>
</dbReference>
<dbReference type="Proteomes" id="UP000297299">
    <property type="component" value="Unassembled WGS sequence"/>
</dbReference>
<feature type="compositionally biased region" description="Polar residues" evidence="1">
    <location>
        <begin position="120"/>
        <end position="142"/>
    </location>
</feature>
<feature type="compositionally biased region" description="Polar residues" evidence="1">
    <location>
        <begin position="152"/>
        <end position="162"/>
    </location>
</feature>
<feature type="compositionally biased region" description="Basic and acidic residues" evidence="1">
    <location>
        <begin position="28"/>
        <end position="52"/>
    </location>
</feature>
<feature type="compositionally biased region" description="Basic and acidic residues" evidence="1">
    <location>
        <begin position="317"/>
        <end position="332"/>
    </location>
</feature>
<feature type="compositionally biased region" description="Basic and acidic residues" evidence="1">
    <location>
        <begin position="252"/>
        <end position="262"/>
    </location>
</feature>
<evidence type="ECO:0000313" key="2">
    <source>
        <dbReference type="EMBL" id="TEY78366.1"/>
    </source>
</evidence>
<evidence type="ECO:0000313" key="3">
    <source>
        <dbReference type="Proteomes" id="UP000297299"/>
    </source>
</evidence>
<protein>
    <submittedName>
        <fullName evidence="2">Uncharacterized protein</fullName>
    </submittedName>
</protein>
<comment type="caution">
    <text evidence="2">The sequence shown here is derived from an EMBL/GenBank/DDBJ whole genome shotgun (WGS) entry which is preliminary data.</text>
</comment>
<sequence length="428" mass="48888">MHEIYRAAEELVKTRGGDKELKSIRREQEALKQKEKERKAELDAMKKTRDKSSALSVKKKTRQVGVKSKTGSGERRYHELVPGKKVDRRGENSEDAYGSDYGSGSNFDEPGKDEPKPTSRAKTQSVRSEQRGNSDAQASGSKSGRKDHGSTEYASSIATESTLKAEKPERSSLGEKDRTARQSDVPSSESQRRSKHSSRPEEKLKKHETAAEKIRRNNEFAEKLREQGHGPAPEDYQASEYSAVPSLAESRLSLRDIIKDGKQPSQRSVHGEDSGRSTRHRDREHRDRDREHKDRDRKHKDRDREHKDRERKHRSKGHEIPLRIKDTESEGRRPHKSSRHNAPGSETSSTTRSSRSSRTTSSRSYDKEPDSGSETETENRSRDKRSHGRSRDTYSEYYSTRDRSPTNASQVSRNTEVRRIKGPVDEDE</sequence>
<feature type="compositionally biased region" description="Polar residues" evidence="1">
    <location>
        <begin position="405"/>
        <end position="414"/>
    </location>
</feature>
<feature type="compositionally biased region" description="Low complexity" evidence="1">
    <location>
        <begin position="347"/>
        <end position="363"/>
    </location>
</feature>
<feature type="region of interest" description="Disordered" evidence="1">
    <location>
        <begin position="28"/>
        <end position="428"/>
    </location>
</feature>
<feature type="compositionally biased region" description="Basic and acidic residues" evidence="1">
    <location>
        <begin position="284"/>
        <end position="294"/>
    </location>
</feature>
<dbReference type="OrthoDB" id="10411937at2759"/>
<gene>
    <name evidence="2" type="ORF">BOTCAL_0049g00060</name>
</gene>
<feature type="compositionally biased region" description="Basic and acidic residues" evidence="1">
    <location>
        <begin position="415"/>
        <end position="428"/>
    </location>
</feature>
<feature type="compositionally biased region" description="Basic and acidic residues" evidence="1">
    <location>
        <begin position="198"/>
        <end position="228"/>
    </location>
</feature>
<reference evidence="2 3" key="1">
    <citation type="submission" date="2017-11" db="EMBL/GenBank/DDBJ databases">
        <title>Comparative genomics of Botrytis spp.</title>
        <authorList>
            <person name="Valero-Jimenez C.A."/>
            <person name="Tapia P."/>
            <person name="Veloso J."/>
            <person name="Silva-Moreno E."/>
            <person name="Staats M."/>
            <person name="Valdes J.H."/>
            <person name="Van Kan J.A.L."/>
        </authorList>
    </citation>
    <scope>NUCLEOTIDE SEQUENCE [LARGE SCALE GENOMIC DNA]</scope>
    <source>
        <strain evidence="2 3">MUCL2830</strain>
    </source>
</reference>
<evidence type="ECO:0000256" key="1">
    <source>
        <dbReference type="SAM" id="MobiDB-lite"/>
    </source>
</evidence>
<dbReference type="AlphaFoldDB" id="A0A4Y8DB20"/>
<feature type="compositionally biased region" description="Basic and acidic residues" evidence="1">
    <location>
        <begin position="389"/>
        <end position="404"/>
    </location>
</feature>
<proteinExistence type="predicted"/>
<name>A0A4Y8DB20_9HELO</name>
<accession>A0A4Y8DB20</accession>
<feature type="compositionally biased region" description="Basic and acidic residues" evidence="1">
    <location>
        <begin position="163"/>
        <end position="181"/>
    </location>
</feature>
<organism evidence="2 3">
    <name type="scientific">Botryotinia calthae</name>
    <dbReference type="NCBI Taxonomy" id="38488"/>
    <lineage>
        <taxon>Eukaryota</taxon>
        <taxon>Fungi</taxon>
        <taxon>Dikarya</taxon>
        <taxon>Ascomycota</taxon>
        <taxon>Pezizomycotina</taxon>
        <taxon>Leotiomycetes</taxon>
        <taxon>Helotiales</taxon>
        <taxon>Sclerotiniaceae</taxon>
        <taxon>Botryotinia</taxon>
    </lineage>
</organism>
<feature type="compositionally biased region" description="Basic and acidic residues" evidence="1">
    <location>
        <begin position="72"/>
        <end position="92"/>
    </location>
</feature>